<name>B7JI90_BACC0</name>
<protein>
    <submittedName>
        <fullName evidence="2">Uncharacterized protein</fullName>
    </submittedName>
</protein>
<feature type="transmembrane region" description="Helical" evidence="1">
    <location>
        <begin position="67"/>
        <end position="89"/>
    </location>
</feature>
<organism evidence="2 3">
    <name type="scientific">Bacillus cereus (strain AH820)</name>
    <dbReference type="NCBI Taxonomy" id="405535"/>
    <lineage>
        <taxon>Bacteria</taxon>
        <taxon>Bacillati</taxon>
        <taxon>Bacillota</taxon>
        <taxon>Bacilli</taxon>
        <taxon>Bacillales</taxon>
        <taxon>Bacillaceae</taxon>
        <taxon>Bacillus</taxon>
        <taxon>Bacillus cereus group</taxon>
    </lineage>
</organism>
<dbReference type="HOGENOM" id="CLU_154376_1_0_9"/>
<keyword evidence="1" id="KW-0472">Membrane</keyword>
<accession>B7JI90</accession>
<dbReference type="Proteomes" id="UP000001363">
    <property type="component" value="Chromosome"/>
</dbReference>
<dbReference type="PROSITE" id="PS51257">
    <property type="entry name" value="PROKAR_LIPOPROTEIN"/>
    <property type="match status" value="1"/>
</dbReference>
<proteinExistence type="predicted"/>
<evidence type="ECO:0000256" key="1">
    <source>
        <dbReference type="SAM" id="Phobius"/>
    </source>
</evidence>
<feature type="transmembrane region" description="Helical" evidence="1">
    <location>
        <begin position="95"/>
        <end position="114"/>
    </location>
</feature>
<keyword evidence="1" id="KW-1133">Transmembrane helix</keyword>
<keyword evidence="1" id="KW-0812">Transmembrane</keyword>
<evidence type="ECO:0000313" key="3">
    <source>
        <dbReference type="Proteomes" id="UP000001363"/>
    </source>
</evidence>
<dbReference type="KEGG" id="bcu:BCAH820_3672"/>
<sequence length="116" mass="11818">MTWTWKVTVVVELALIVPTCIPPAGLILGCETPLIVTLFGMKVVPAGIGSVTMTFVAGIFPVFGNAIVYVITSPMSATCGLTVFVGFTIAVRTEVLVGGGVVVVIVGGSVGFGCDV</sequence>
<feature type="transmembrane region" description="Helical" evidence="1">
    <location>
        <begin position="34"/>
        <end position="60"/>
    </location>
</feature>
<reference evidence="2 3" key="1">
    <citation type="submission" date="2008-10" db="EMBL/GenBank/DDBJ databases">
        <title>Genome sequence of Bacillus cereus AH820.</title>
        <authorList>
            <person name="Dodson R.J."/>
            <person name="Durkin A.S."/>
            <person name="Rosovitz M.J."/>
            <person name="Rasko D.A."/>
            <person name="Hoffmaster A."/>
            <person name="Ravel J."/>
            <person name="Sutton G."/>
        </authorList>
    </citation>
    <scope>NUCLEOTIDE SEQUENCE [LARGE SCALE GENOMIC DNA]</scope>
    <source>
        <strain evidence="2 3">AH820</strain>
    </source>
</reference>
<evidence type="ECO:0000313" key="2">
    <source>
        <dbReference type="EMBL" id="ACK91904.1"/>
    </source>
</evidence>
<feature type="transmembrane region" description="Helical" evidence="1">
    <location>
        <begin position="7"/>
        <end position="28"/>
    </location>
</feature>
<dbReference type="EMBL" id="CP001283">
    <property type="protein sequence ID" value="ACK91904.1"/>
    <property type="molecule type" value="Genomic_DNA"/>
</dbReference>
<dbReference type="AlphaFoldDB" id="B7JI90"/>
<gene>
    <name evidence="2" type="ordered locus">BCAH820_3672</name>
</gene>